<comment type="caution">
    <text evidence="1">The sequence shown here is derived from an EMBL/GenBank/DDBJ whole genome shotgun (WGS) entry which is preliminary data.</text>
</comment>
<accession>A0AAV7QC67</accession>
<protein>
    <submittedName>
        <fullName evidence="1">Uncharacterized protein</fullName>
    </submittedName>
</protein>
<reference evidence="1" key="1">
    <citation type="journal article" date="2022" name="bioRxiv">
        <title>Sequencing and chromosome-scale assembly of the giantPleurodeles waltlgenome.</title>
        <authorList>
            <person name="Brown T."/>
            <person name="Elewa A."/>
            <person name="Iarovenko S."/>
            <person name="Subramanian E."/>
            <person name="Araus A.J."/>
            <person name="Petzold A."/>
            <person name="Susuki M."/>
            <person name="Suzuki K.-i.T."/>
            <person name="Hayashi T."/>
            <person name="Toyoda A."/>
            <person name="Oliveira C."/>
            <person name="Osipova E."/>
            <person name="Leigh N.D."/>
            <person name="Simon A."/>
            <person name="Yun M.H."/>
        </authorList>
    </citation>
    <scope>NUCLEOTIDE SEQUENCE</scope>
    <source>
        <strain evidence="1">20211129_DDA</strain>
        <tissue evidence="1">Liver</tissue>
    </source>
</reference>
<name>A0AAV7QC67_PLEWA</name>
<dbReference type="AlphaFoldDB" id="A0AAV7QC67"/>
<dbReference type="Proteomes" id="UP001066276">
    <property type="component" value="Chromosome 6"/>
</dbReference>
<proteinExistence type="predicted"/>
<keyword evidence="2" id="KW-1185">Reference proteome</keyword>
<evidence type="ECO:0000313" key="1">
    <source>
        <dbReference type="EMBL" id="KAJ1136750.1"/>
    </source>
</evidence>
<gene>
    <name evidence="1" type="ORF">NDU88_003165</name>
</gene>
<evidence type="ECO:0000313" key="2">
    <source>
        <dbReference type="Proteomes" id="UP001066276"/>
    </source>
</evidence>
<sequence length="83" mass="9410">MQQVGMSRHSLTWLLGPSSRARVDAGSGPEQNMPLHHVAFSLFARCCCWRYSWLPNRIYASTKSPEAIKKQNIGEGEGKEKYQ</sequence>
<organism evidence="1 2">
    <name type="scientific">Pleurodeles waltl</name>
    <name type="common">Iberian ribbed newt</name>
    <dbReference type="NCBI Taxonomy" id="8319"/>
    <lineage>
        <taxon>Eukaryota</taxon>
        <taxon>Metazoa</taxon>
        <taxon>Chordata</taxon>
        <taxon>Craniata</taxon>
        <taxon>Vertebrata</taxon>
        <taxon>Euteleostomi</taxon>
        <taxon>Amphibia</taxon>
        <taxon>Batrachia</taxon>
        <taxon>Caudata</taxon>
        <taxon>Salamandroidea</taxon>
        <taxon>Salamandridae</taxon>
        <taxon>Pleurodelinae</taxon>
        <taxon>Pleurodeles</taxon>
    </lineage>
</organism>
<dbReference type="EMBL" id="JANPWB010000010">
    <property type="protein sequence ID" value="KAJ1136750.1"/>
    <property type="molecule type" value="Genomic_DNA"/>
</dbReference>